<dbReference type="InterPro" id="IPR001173">
    <property type="entry name" value="Glyco_trans_2-like"/>
</dbReference>
<comment type="caution">
    <text evidence="3">The sequence shown here is derived from an EMBL/GenBank/DDBJ whole genome shotgun (WGS) entry which is preliminary data.</text>
</comment>
<dbReference type="Pfam" id="PF00535">
    <property type="entry name" value="Glycos_transf_2"/>
    <property type="match status" value="1"/>
</dbReference>
<feature type="transmembrane region" description="Helical" evidence="1">
    <location>
        <begin position="321"/>
        <end position="339"/>
    </location>
</feature>
<protein>
    <submittedName>
        <fullName evidence="3">Putative glycosyltransferase EpsJ</fullName>
        <ecNumber evidence="3">2.4.-.-</ecNumber>
    </submittedName>
</protein>
<accession>A0A5J4SBP8</accession>
<dbReference type="PANTHER" id="PTHR22916:SF3">
    <property type="entry name" value="UDP-GLCNAC:BETAGAL BETA-1,3-N-ACETYLGLUCOSAMINYLTRANSFERASE-LIKE PROTEIN 1"/>
    <property type="match status" value="1"/>
</dbReference>
<name>A0A5J4SBP8_9ZZZZ</name>
<evidence type="ECO:0000313" key="3">
    <source>
        <dbReference type="EMBL" id="KAA6343182.1"/>
    </source>
</evidence>
<keyword evidence="3" id="KW-0328">Glycosyltransferase</keyword>
<dbReference type="EMBL" id="SNRY01000283">
    <property type="protein sequence ID" value="KAA6343182.1"/>
    <property type="molecule type" value="Genomic_DNA"/>
</dbReference>
<dbReference type="PANTHER" id="PTHR22916">
    <property type="entry name" value="GLYCOSYLTRANSFERASE"/>
    <property type="match status" value="1"/>
</dbReference>
<reference evidence="3" key="1">
    <citation type="submission" date="2019-03" db="EMBL/GenBank/DDBJ databases">
        <title>Single cell metagenomics reveals metabolic interactions within the superorganism composed of flagellate Streblomastix strix and complex community of Bacteroidetes bacteria on its surface.</title>
        <authorList>
            <person name="Treitli S.C."/>
            <person name="Kolisko M."/>
            <person name="Husnik F."/>
            <person name="Keeling P."/>
            <person name="Hampl V."/>
        </authorList>
    </citation>
    <scope>NUCLEOTIDE SEQUENCE</scope>
    <source>
        <strain evidence="3">STM</strain>
    </source>
</reference>
<evidence type="ECO:0000259" key="2">
    <source>
        <dbReference type="Pfam" id="PF00535"/>
    </source>
</evidence>
<dbReference type="GO" id="GO:0016758">
    <property type="term" value="F:hexosyltransferase activity"/>
    <property type="evidence" value="ECO:0007669"/>
    <property type="project" value="UniProtKB-ARBA"/>
</dbReference>
<keyword evidence="3" id="KW-0808">Transferase</keyword>
<feature type="domain" description="Glycosyltransferase 2-like" evidence="2">
    <location>
        <begin position="7"/>
        <end position="132"/>
    </location>
</feature>
<evidence type="ECO:0000256" key="1">
    <source>
        <dbReference type="SAM" id="Phobius"/>
    </source>
</evidence>
<dbReference type="CDD" id="cd00761">
    <property type="entry name" value="Glyco_tranf_GTA_type"/>
    <property type="match status" value="1"/>
</dbReference>
<dbReference type="InterPro" id="IPR029044">
    <property type="entry name" value="Nucleotide-diphossugar_trans"/>
</dbReference>
<organism evidence="3">
    <name type="scientific">termite gut metagenome</name>
    <dbReference type="NCBI Taxonomy" id="433724"/>
    <lineage>
        <taxon>unclassified sequences</taxon>
        <taxon>metagenomes</taxon>
        <taxon>organismal metagenomes</taxon>
    </lineage>
</organism>
<keyword evidence="1" id="KW-0812">Transmembrane</keyword>
<proteinExistence type="predicted"/>
<dbReference type="SUPFAM" id="SSF53448">
    <property type="entry name" value="Nucleotide-diphospho-sugar transferases"/>
    <property type="match status" value="1"/>
</dbReference>
<sequence>MKVTLSMPIYNVEKYVEHALLSALNQTFESIEYLIVDDKGTDNSMDVVRKLIANHPRGKDVRIIDHGVNQGLATTRNSAIREAKGEYLYFMDSDDEITKDCIEILYNKMQENPVDFVAASYTRKKTQGKTIEEFQYENYVLKDTGKSVAHIHYIDKRSIYIHIWNKLYDVKFLRNNEIYCFPKHFNEDNLFTFQVIVKAKLCILMSNITYLHYTIPGSLMDYYNNKRIKERDEFLVLQNIEIINFMKNYIETYKHSILYVYILIDVMKQAYSYAYFTINTFIENKQIYINQLVKYPYSFREITSLSHKRLIRCLFYSVSQFPYWLQCVLIRIIFKIVFLKNKIKILMR</sequence>
<gene>
    <name evidence="3" type="ORF">EZS27_009121</name>
</gene>
<keyword evidence="1" id="KW-1133">Transmembrane helix</keyword>
<dbReference type="AlphaFoldDB" id="A0A5J4SBP8"/>
<keyword evidence="1" id="KW-0472">Membrane</keyword>
<dbReference type="Gene3D" id="3.90.550.10">
    <property type="entry name" value="Spore Coat Polysaccharide Biosynthesis Protein SpsA, Chain A"/>
    <property type="match status" value="1"/>
</dbReference>
<dbReference type="EC" id="2.4.-.-" evidence="3"/>